<feature type="region of interest" description="Disordered" evidence="1">
    <location>
        <begin position="376"/>
        <end position="404"/>
    </location>
</feature>
<accession>A0A8J4FDM3</accession>
<reference evidence="2" key="1">
    <citation type="journal article" date="2021" name="Proc. Natl. Acad. Sci. U.S.A.">
        <title>Three genomes in the algal genus Volvox reveal the fate of a haploid sex-determining region after a transition to homothallism.</title>
        <authorList>
            <person name="Yamamoto K."/>
            <person name="Hamaji T."/>
            <person name="Kawai-Toyooka H."/>
            <person name="Matsuzaki R."/>
            <person name="Takahashi F."/>
            <person name="Nishimura Y."/>
            <person name="Kawachi M."/>
            <person name="Noguchi H."/>
            <person name="Minakuchi Y."/>
            <person name="Umen J.G."/>
            <person name="Toyoda A."/>
            <person name="Nozaki H."/>
        </authorList>
    </citation>
    <scope>NUCLEOTIDE SEQUENCE</scope>
    <source>
        <strain evidence="3">NIES-3785</strain>
        <strain evidence="2">NIES-3786</strain>
    </source>
</reference>
<feature type="region of interest" description="Disordered" evidence="1">
    <location>
        <begin position="151"/>
        <end position="171"/>
    </location>
</feature>
<feature type="compositionally biased region" description="Low complexity" evidence="1">
    <location>
        <begin position="386"/>
        <end position="399"/>
    </location>
</feature>
<feature type="region of interest" description="Disordered" evidence="1">
    <location>
        <begin position="562"/>
        <end position="595"/>
    </location>
</feature>
<dbReference type="Proteomes" id="UP000722791">
    <property type="component" value="Unassembled WGS sequence"/>
</dbReference>
<dbReference type="OrthoDB" id="551911at2759"/>
<name>A0A8J4FDM3_9CHLO</name>
<dbReference type="EMBL" id="BNCQ01000005">
    <property type="protein sequence ID" value="GIL98292.1"/>
    <property type="molecule type" value="Genomic_DNA"/>
</dbReference>
<feature type="compositionally biased region" description="Basic and acidic residues" evidence="1">
    <location>
        <begin position="37"/>
        <end position="46"/>
    </location>
</feature>
<feature type="compositionally biased region" description="Polar residues" evidence="1">
    <location>
        <begin position="205"/>
        <end position="215"/>
    </location>
</feature>
<gene>
    <name evidence="2" type="ORF">Vretifemale_1301</name>
    <name evidence="3" type="ORF">Vretimale_3693</name>
</gene>
<evidence type="ECO:0000313" key="3">
    <source>
        <dbReference type="EMBL" id="GIL98292.1"/>
    </source>
</evidence>
<feature type="compositionally biased region" description="Low complexity" evidence="1">
    <location>
        <begin position="575"/>
        <end position="585"/>
    </location>
</feature>
<evidence type="ECO:0000256" key="1">
    <source>
        <dbReference type="SAM" id="MobiDB-lite"/>
    </source>
</evidence>
<keyword evidence="4" id="KW-1185">Reference proteome</keyword>
<dbReference type="AlphaFoldDB" id="A0A8J4FDM3"/>
<feature type="region of interest" description="Disordered" evidence="1">
    <location>
        <begin position="192"/>
        <end position="220"/>
    </location>
</feature>
<protein>
    <submittedName>
        <fullName evidence="2">Uncharacterized protein</fullName>
    </submittedName>
</protein>
<feature type="compositionally biased region" description="Basic residues" evidence="1">
    <location>
        <begin position="9"/>
        <end position="22"/>
    </location>
</feature>
<sequence length="595" mass="60161">MELNEKAFARQKFRSSRGRGRAGRSGAHRGGQYTGPARRETHRELDGNAYRYEDDAEEEEGVVAPKSQGADLETLIEDADVQFNQSFYRFRTLLHDLTEEVPSLGATHPEQLLAIDLEALAASLSMLPLHTLLGLEPQFLADVEVDVGRQGQPPTSCCNPVTAPRPEPAPTEQQRLDGVAYAVSLAAEPAKPGTAPVTAVETHRQQPTVTPSNLTRPPMPTPPTTVTAVDMTPVPAAAPGLAPSVVLPTKLRSATSAVPSAAPGGVSVPRGASVNAGNDDEELEALLMGRTPAHPTHTIPLPPPAAATSAAGPGASSAWPTKPLALSSMAAARAPLKPVGTSSIPQPQVQPHAVVSAVSTQGNRWGSGSAAHLATSAGQMLGPGPSAASSAASSSRAGSDLNSSRATLPSSIQLARQVPVPAASSGATVCAVRVAPLGLPGLPASMTRPSPGITAGPAATGGTVGPLAGQPVLASAGSRGTLSSQASGQLAIAGQSTALPRAPGAVTGAAGGNNGDPEDVIMDDDLRLLLGLQVAGSGLANAGPATAVMQPSTQVPSMIGLKTTPVTGLPTAGRPAPQQSQQPPAKDLDDWLNSL</sequence>
<evidence type="ECO:0000313" key="2">
    <source>
        <dbReference type="EMBL" id="GIL70574.1"/>
    </source>
</evidence>
<feature type="region of interest" description="Disordered" evidence="1">
    <location>
        <begin position="1"/>
        <end position="64"/>
    </location>
</feature>
<dbReference type="EMBL" id="BNCP01000002">
    <property type="protein sequence ID" value="GIL70574.1"/>
    <property type="molecule type" value="Genomic_DNA"/>
</dbReference>
<dbReference type="Proteomes" id="UP000747110">
    <property type="component" value="Unassembled WGS sequence"/>
</dbReference>
<evidence type="ECO:0000313" key="4">
    <source>
        <dbReference type="Proteomes" id="UP000747110"/>
    </source>
</evidence>
<feature type="region of interest" description="Disordered" evidence="1">
    <location>
        <begin position="256"/>
        <end position="276"/>
    </location>
</feature>
<proteinExistence type="predicted"/>
<organism evidence="2 4">
    <name type="scientific">Volvox reticuliferus</name>
    <dbReference type="NCBI Taxonomy" id="1737510"/>
    <lineage>
        <taxon>Eukaryota</taxon>
        <taxon>Viridiplantae</taxon>
        <taxon>Chlorophyta</taxon>
        <taxon>core chlorophytes</taxon>
        <taxon>Chlorophyceae</taxon>
        <taxon>CS clade</taxon>
        <taxon>Chlamydomonadales</taxon>
        <taxon>Volvocaceae</taxon>
        <taxon>Volvox</taxon>
    </lineage>
</organism>
<comment type="caution">
    <text evidence="2">The sequence shown here is derived from an EMBL/GenBank/DDBJ whole genome shotgun (WGS) entry which is preliminary data.</text>
</comment>